<name>A0ACC2IAY6_9PLEO</name>
<evidence type="ECO:0000313" key="1">
    <source>
        <dbReference type="EMBL" id="KAJ8112272.1"/>
    </source>
</evidence>
<accession>A0ACC2IAY6</accession>
<gene>
    <name evidence="1" type="ORF">OPT61_g5334</name>
</gene>
<evidence type="ECO:0000313" key="2">
    <source>
        <dbReference type="Proteomes" id="UP001153331"/>
    </source>
</evidence>
<keyword evidence="2" id="KW-1185">Reference proteome</keyword>
<dbReference type="Proteomes" id="UP001153331">
    <property type="component" value="Unassembled WGS sequence"/>
</dbReference>
<protein>
    <submittedName>
        <fullName evidence="1">Uncharacterized protein</fullName>
    </submittedName>
</protein>
<comment type="caution">
    <text evidence="1">The sequence shown here is derived from an EMBL/GenBank/DDBJ whole genome shotgun (WGS) entry which is preliminary data.</text>
</comment>
<dbReference type="EMBL" id="JAPHNI010000338">
    <property type="protein sequence ID" value="KAJ8112272.1"/>
    <property type="molecule type" value="Genomic_DNA"/>
</dbReference>
<sequence>MCGFVLQQTDLDCTTLSSSSSTAPGSGQQEGKADFNGDAPQSPREARVSAVPWPELNSAKRRSPVLHLRRDFGRFAVARNAALTSIAACTRVLQAELCNTGGAPMWTDAKPLLGPLFCGGTALCRALQPYSSRTAGESAPLRADFGRLRWPPETLSQYRGRADPGAAQANRRLYLDARLRATPSPPQIPFHARCALTSDTFLKRKGGLFKKAHELSVLCSVDVAVIIFGHNKKLYEFSSGDINETIGRYQYYGGAHEHKGPEDFMGKKDDEDEDEDEDGAPPGDSHTPPEQHGLMPHHMQHAQAFQHVPPRALPAASAPPVAAEFAVGPASRPRPPQLESRPSPAVPFASTAATA</sequence>
<reference evidence="1" key="1">
    <citation type="submission" date="2022-11" db="EMBL/GenBank/DDBJ databases">
        <title>Genome Sequence of Boeremia exigua.</title>
        <authorList>
            <person name="Buettner E."/>
        </authorList>
    </citation>
    <scope>NUCLEOTIDE SEQUENCE</scope>
    <source>
        <strain evidence="1">CU02</strain>
    </source>
</reference>
<proteinExistence type="predicted"/>
<organism evidence="1 2">
    <name type="scientific">Boeremia exigua</name>
    <dbReference type="NCBI Taxonomy" id="749465"/>
    <lineage>
        <taxon>Eukaryota</taxon>
        <taxon>Fungi</taxon>
        <taxon>Dikarya</taxon>
        <taxon>Ascomycota</taxon>
        <taxon>Pezizomycotina</taxon>
        <taxon>Dothideomycetes</taxon>
        <taxon>Pleosporomycetidae</taxon>
        <taxon>Pleosporales</taxon>
        <taxon>Pleosporineae</taxon>
        <taxon>Didymellaceae</taxon>
        <taxon>Boeremia</taxon>
    </lineage>
</organism>